<evidence type="ECO:0000313" key="2">
    <source>
        <dbReference type="Proteomes" id="UP000837857"/>
    </source>
</evidence>
<sequence>MWVVLRSVLHYLRQIDVASHPFLDELRGTPEKHCWAPSEILQLLKMHYGWVLWVHISYNAVTTGRISFEYFDTNTK</sequence>
<dbReference type="Proteomes" id="UP000837857">
    <property type="component" value="Chromosome 8"/>
</dbReference>
<dbReference type="EMBL" id="OW152820">
    <property type="protein sequence ID" value="CAH2075289.1"/>
    <property type="molecule type" value="Genomic_DNA"/>
</dbReference>
<protein>
    <submittedName>
        <fullName evidence="1">Uncharacterized protein</fullName>
    </submittedName>
</protein>
<organism evidence="1 2">
    <name type="scientific">Iphiclides podalirius</name>
    <name type="common">scarce swallowtail</name>
    <dbReference type="NCBI Taxonomy" id="110791"/>
    <lineage>
        <taxon>Eukaryota</taxon>
        <taxon>Metazoa</taxon>
        <taxon>Ecdysozoa</taxon>
        <taxon>Arthropoda</taxon>
        <taxon>Hexapoda</taxon>
        <taxon>Insecta</taxon>
        <taxon>Pterygota</taxon>
        <taxon>Neoptera</taxon>
        <taxon>Endopterygota</taxon>
        <taxon>Lepidoptera</taxon>
        <taxon>Glossata</taxon>
        <taxon>Ditrysia</taxon>
        <taxon>Papilionoidea</taxon>
        <taxon>Papilionidae</taxon>
        <taxon>Papilioninae</taxon>
        <taxon>Iphiclides</taxon>
    </lineage>
</organism>
<keyword evidence="2" id="KW-1185">Reference proteome</keyword>
<proteinExistence type="predicted"/>
<name>A0ABN8J4F3_9NEOP</name>
<accession>A0ABN8J4F3</accession>
<evidence type="ECO:0000313" key="1">
    <source>
        <dbReference type="EMBL" id="CAH2075289.1"/>
    </source>
</evidence>
<reference evidence="1" key="1">
    <citation type="submission" date="2022-03" db="EMBL/GenBank/DDBJ databases">
        <authorList>
            <person name="Martin H S."/>
        </authorList>
    </citation>
    <scope>NUCLEOTIDE SEQUENCE</scope>
</reference>
<feature type="non-terminal residue" evidence="1">
    <location>
        <position position="76"/>
    </location>
</feature>
<gene>
    <name evidence="1" type="ORF">IPOD504_LOCUS16663</name>
</gene>